<keyword evidence="3" id="KW-0479">Metal-binding</keyword>
<proteinExistence type="predicted"/>
<dbReference type="Pfam" id="PF01501">
    <property type="entry name" value="Glyco_transf_8"/>
    <property type="match status" value="1"/>
</dbReference>
<keyword evidence="2" id="KW-0808">Transferase</keyword>
<name>A0ABQ4SQJ6_9HYPH</name>
<protein>
    <recommendedName>
        <fullName evidence="6">General stress protein A</fullName>
    </recommendedName>
</protein>
<accession>A0ABQ4SQJ6</accession>
<sequence>MTATQTDETDRVAVALCIDRAFLRHALVTVASLLDAGPSLPLDVHIFHAETDPACMARIAALFEGQDRHFCHFQKISLDRFEGFPVSEAFSAGIYARLLLPYLMPRREKVLYLDADLIVLDDIAPLWRLDIREHAAAAIRDPFCDSRAAIGFAPDEPYFNSGVLLMNLEAWRRDGIAEAVAGEIARLGPRLTYFDQDALNLVLRGRILFADPRWNFQPRMADATARDLACAPEVFRRIRDRPAIVHFTTPHKPWKDPFAIHYGGEYLACLRRLDPDLRARYFADVPQESRLRLAHLKTRLRWRFPEAYRAARGLYRILSRGLPAGPAPAGRPAR</sequence>
<dbReference type="PANTHER" id="PTHR13778:SF47">
    <property type="entry name" value="LIPOPOLYSACCHARIDE 1,3-GALACTOSYLTRANSFERASE"/>
    <property type="match status" value="1"/>
</dbReference>
<evidence type="ECO:0000256" key="2">
    <source>
        <dbReference type="ARBA" id="ARBA00022679"/>
    </source>
</evidence>
<evidence type="ECO:0000313" key="4">
    <source>
        <dbReference type="EMBL" id="GJE04083.1"/>
    </source>
</evidence>
<dbReference type="InterPro" id="IPR029044">
    <property type="entry name" value="Nucleotide-diphossugar_trans"/>
</dbReference>
<dbReference type="Gene3D" id="3.90.550.10">
    <property type="entry name" value="Spore Coat Polysaccharide Biosynthesis Protein SpsA, Chain A"/>
    <property type="match status" value="1"/>
</dbReference>
<dbReference type="EMBL" id="BPQQ01000101">
    <property type="protein sequence ID" value="GJE04083.1"/>
    <property type="molecule type" value="Genomic_DNA"/>
</dbReference>
<dbReference type="PANTHER" id="PTHR13778">
    <property type="entry name" value="GLYCOSYLTRANSFERASE 8 DOMAIN-CONTAINING PROTEIN"/>
    <property type="match status" value="1"/>
</dbReference>
<reference evidence="4" key="1">
    <citation type="journal article" date="2021" name="Front. Microbiol.">
        <title>Comprehensive Comparative Genomics and Phenotyping of Methylobacterium Species.</title>
        <authorList>
            <person name="Alessa O."/>
            <person name="Ogura Y."/>
            <person name="Fujitani Y."/>
            <person name="Takami H."/>
            <person name="Hayashi T."/>
            <person name="Sahin N."/>
            <person name="Tani A."/>
        </authorList>
    </citation>
    <scope>NUCLEOTIDE SEQUENCE</scope>
    <source>
        <strain evidence="4">DSM 17168</strain>
    </source>
</reference>
<comment type="caution">
    <text evidence="4">The sequence shown here is derived from an EMBL/GenBank/DDBJ whole genome shotgun (WGS) entry which is preliminary data.</text>
</comment>
<evidence type="ECO:0000256" key="1">
    <source>
        <dbReference type="ARBA" id="ARBA00022676"/>
    </source>
</evidence>
<dbReference type="RefSeq" id="WP_238241454.1">
    <property type="nucleotide sequence ID" value="NZ_BPQQ01000101.1"/>
</dbReference>
<reference evidence="4" key="2">
    <citation type="submission" date="2021-08" db="EMBL/GenBank/DDBJ databases">
        <authorList>
            <person name="Tani A."/>
            <person name="Ola A."/>
            <person name="Ogura Y."/>
            <person name="Katsura K."/>
            <person name="Hayashi T."/>
        </authorList>
    </citation>
    <scope>NUCLEOTIDE SEQUENCE</scope>
    <source>
        <strain evidence="4">DSM 17168</strain>
    </source>
</reference>
<evidence type="ECO:0008006" key="6">
    <source>
        <dbReference type="Google" id="ProtNLM"/>
    </source>
</evidence>
<evidence type="ECO:0000313" key="5">
    <source>
        <dbReference type="Proteomes" id="UP001055153"/>
    </source>
</evidence>
<keyword evidence="1" id="KW-0328">Glycosyltransferase</keyword>
<evidence type="ECO:0000256" key="3">
    <source>
        <dbReference type="ARBA" id="ARBA00022723"/>
    </source>
</evidence>
<dbReference type="SUPFAM" id="SSF53448">
    <property type="entry name" value="Nucleotide-diphospho-sugar transferases"/>
    <property type="match status" value="1"/>
</dbReference>
<organism evidence="4 5">
    <name type="scientific">Methylobacterium isbiliense</name>
    <dbReference type="NCBI Taxonomy" id="315478"/>
    <lineage>
        <taxon>Bacteria</taxon>
        <taxon>Pseudomonadati</taxon>
        <taxon>Pseudomonadota</taxon>
        <taxon>Alphaproteobacteria</taxon>
        <taxon>Hyphomicrobiales</taxon>
        <taxon>Methylobacteriaceae</taxon>
        <taxon>Methylobacterium</taxon>
    </lineage>
</organism>
<gene>
    <name evidence="4" type="ORF">GMJLKIPL_6043</name>
</gene>
<keyword evidence="5" id="KW-1185">Reference proteome</keyword>
<dbReference type="CDD" id="cd04194">
    <property type="entry name" value="GT8_A4GalT_like"/>
    <property type="match status" value="1"/>
</dbReference>
<dbReference type="Proteomes" id="UP001055153">
    <property type="component" value="Unassembled WGS sequence"/>
</dbReference>
<dbReference type="InterPro" id="IPR002495">
    <property type="entry name" value="Glyco_trans_8"/>
</dbReference>
<dbReference type="InterPro" id="IPR050748">
    <property type="entry name" value="Glycosyltrans_8_dom-fam"/>
</dbReference>